<dbReference type="GO" id="GO:0008270">
    <property type="term" value="F:zinc ion binding"/>
    <property type="evidence" value="ECO:0007669"/>
    <property type="project" value="UniProtKB-KW"/>
</dbReference>
<evidence type="ECO:0000256" key="1">
    <source>
        <dbReference type="ARBA" id="ARBA00022801"/>
    </source>
</evidence>
<evidence type="ECO:0000256" key="2">
    <source>
        <dbReference type="PROSITE-ProRule" id="PRU00325"/>
    </source>
</evidence>
<dbReference type="SUPFAM" id="SSF52540">
    <property type="entry name" value="P-loop containing nucleoside triphosphate hydrolases"/>
    <property type="match status" value="2"/>
</dbReference>
<evidence type="ECO:0000313" key="7">
    <source>
        <dbReference type="Proteomes" id="UP000271573"/>
    </source>
</evidence>
<dbReference type="GO" id="GO:0005524">
    <property type="term" value="F:ATP binding"/>
    <property type="evidence" value="ECO:0007669"/>
    <property type="project" value="InterPro"/>
</dbReference>
<organism evidence="6 7">
    <name type="scientific">Nocardioides baekrokdamisoli</name>
    <dbReference type="NCBI Taxonomy" id="1804624"/>
    <lineage>
        <taxon>Bacteria</taxon>
        <taxon>Bacillati</taxon>
        <taxon>Actinomycetota</taxon>
        <taxon>Actinomycetes</taxon>
        <taxon>Propionibacteriales</taxon>
        <taxon>Nocardioidaceae</taxon>
        <taxon>Nocardioides</taxon>
    </lineage>
</organism>
<dbReference type="GO" id="GO:0016787">
    <property type="term" value="F:hydrolase activity"/>
    <property type="evidence" value="ECO:0007669"/>
    <property type="project" value="UniProtKB-KW"/>
</dbReference>
<dbReference type="Gene3D" id="3.40.50.300">
    <property type="entry name" value="P-loop containing nucleotide triphosphate hydrolases"/>
    <property type="match status" value="1"/>
</dbReference>
<evidence type="ECO:0000259" key="4">
    <source>
        <dbReference type="PROSITE" id="PS51192"/>
    </source>
</evidence>
<dbReference type="Gene3D" id="3.40.50.10810">
    <property type="entry name" value="Tandem AAA-ATPase domain"/>
    <property type="match status" value="1"/>
</dbReference>
<dbReference type="InterPro" id="IPR027417">
    <property type="entry name" value="P-loop_NTPase"/>
</dbReference>
<keyword evidence="6" id="KW-0347">Helicase</keyword>
<keyword evidence="7" id="KW-1185">Reference proteome</keyword>
<keyword evidence="1" id="KW-0378">Hydrolase</keyword>
<dbReference type="PROSITE" id="PS50966">
    <property type="entry name" value="ZF_SWIM"/>
    <property type="match status" value="1"/>
</dbReference>
<reference evidence="6 7" key="1">
    <citation type="submission" date="2018-11" db="EMBL/GenBank/DDBJ databases">
        <title>Complete genome sequence of Nocardioides baekrokdamisoli strain KCTC 39748.</title>
        <authorList>
            <person name="Kang S.W."/>
            <person name="Lee K.C."/>
            <person name="Kim K.K."/>
            <person name="Kim J.S."/>
            <person name="Kim D.S."/>
            <person name="Ko S.H."/>
            <person name="Yang S.H."/>
            <person name="Shin Y.K."/>
            <person name="Lee J.S."/>
        </authorList>
    </citation>
    <scope>NUCLEOTIDE SEQUENCE [LARGE SCALE GENOMIC DNA]</scope>
    <source>
        <strain evidence="6 7">KCTC 39748</strain>
    </source>
</reference>
<dbReference type="OrthoDB" id="9760715at2"/>
<gene>
    <name evidence="6" type="ORF">Back2_24550</name>
</gene>
<keyword evidence="2" id="KW-0479">Metal-binding</keyword>
<accession>A0A3G9J3G1</accession>
<dbReference type="InterPro" id="IPR038718">
    <property type="entry name" value="SNF2-like_sf"/>
</dbReference>
<dbReference type="InterPro" id="IPR014001">
    <property type="entry name" value="Helicase_ATP-bd"/>
</dbReference>
<feature type="domain" description="SWIM-type" evidence="3">
    <location>
        <begin position="58"/>
        <end position="92"/>
    </location>
</feature>
<dbReference type="Proteomes" id="UP000271573">
    <property type="component" value="Chromosome"/>
</dbReference>
<keyword evidence="6" id="KW-0547">Nucleotide-binding</keyword>
<dbReference type="InterPro" id="IPR049730">
    <property type="entry name" value="SNF2/RAD54-like_C"/>
</dbReference>
<dbReference type="PROSITE" id="PS51192">
    <property type="entry name" value="HELICASE_ATP_BIND_1"/>
    <property type="match status" value="1"/>
</dbReference>
<dbReference type="PROSITE" id="PS51194">
    <property type="entry name" value="HELICASE_CTER"/>
    <property type="match status" value="1"/>
</dbReference>
<dbReference type="InterPro" id="IPR001650">
    <property type="entry name" value="Helicase_C-like"/>
</dbReference>
<feature type="domain" description="Helicase ATP-binding" evidence="4">
    <location>
        <begin position="626"/>
        <end position="787"/>
    </location>
</feature>
<sequence>MVVVSVEQMRQTFDPATIARGRAYVAEGRVLKTSAGTGRGQTVVMGEVRGSGRHPYVATVTVTDVGAIRDTRCSCPVTYECKHCVAVLLAEQARSTEPTPAAVSGWVKDLAGLLGDLDQQPTGSVAWVPLALEVEYHPRESRWGGQAFTLPIRPMKRGRRDNWIKTGVSWRDAEYGMRYQREYRPAQVEVLADMATTFVQGYSNQNPDLLSLGPMVWPLLRRAQQAGIELLPGPGLTSITLDSDAATVQADVSRDDTEMAVRIGVQVDGRWWPNDEGELATIGDKAHGLALLRRAEDAGRYPRPTRELTLVPLAQPLPASLQRRLPVRTPIVVPAAARDQFEVEFLPRLRRHLSVGSSDGTYEVPTVAPPRLVCTLEWAATASVRTSWTWRYAQGRHVQTYVLDSLPSTTDNRDLDAERAILDALTAPDGMAGWGARSWTDADLVRFVADVLPELRAAAESGAYVLDEVGEPRDYRAAIRAPDVTFGASEAKDDRDWLDLSVAISVDGESVPLGSVLTALTTGQEFIFTEAGRHVPARHPAFARLADLVADAAQLVDQPGDGLRVSRHDLSMWAELEALGVVDDQASQWARNARALMHFDGLPDVLLEGLAAEPRPYQVDGIRWLTYLWKAGLGGILADDMGLGKTLQTLALIDHARRTGAGPFLVVAPTSVIGTWVSETARHTPGLVARPVTATVAGRGQTLAEAYAGADIVVTSYTLFRLRAQEYRDLSWGGLILDEAHTVKNHQGKTYNEIRQLDVPFRLALTGTPFENRLLELWSLLSIVAPGLYPHPKRFTEYVVRPVEQGGDDQALARFRRRVRPFLLRRTKDLVAADLPPKQEQVLSIELSPKHRRIYDTHLQRERQTVLGLVDDFNRNRIAIFSALTRLRQLSLDPALVDAEHEGVGSAKLDALVDQVAELASEGHRALVFSQFTTYLRRVQRRLEAEGIDTVYLDGRTRDRPRVIEEFKSGTQPVFLISLKAGGSGLTLTEADYVFILDPWWNPAVEAQAIDRTHRIGQTQHVMAYRMVSVGTIEEKVMALKERKAALFAKVLDGESGMSAELGAADVRALFDDPV</sequence>
<feature type="domain" description="Helicase C-terminal" evidence="5">
    <location>
        <begin position="908"/>
        <end position="1063"/>
    </location>
</feature>
<dbReference type="EMBL" id="AP019307">
    <property type="protein sequence ID" value="BBH18168.1"/>
    <property type="molecule type" value="Genomic_DNA"/>
</dbReference>
<dbReference type="Pfam" id="PF00271">
    <property type="entry name" value="Helicase_C"/>
    <property type="match status" value="1"/>
</dbReference>
<evidence type="ECO:0000259" key="3">
    <source>
        <dbReference type="PROSITE" id="PS50966"/>
    </source>
</evidence>
<dbReference type="PANTHER" id="PTHR10799">
    <property type="entry name" value="SNF2/RAD54 HELICASE FAMILY"/>
    <property type="match status" value="1"/>
</dbReference>
<dbReference type="CDD" id="cd18793">
    <property type="entry name" value="SF2_C_SNF"/>
    <property type="match status" value="1"/>
</dbReference>
<keyword evidence="2" id="KW-0862">Zinc</keyword>
<dbReference type="AlphaFoldDB" id="A0A3G9J3G1"/>
<keyword evidence="6" id="KW-0067">ATP-binding</keyword>
<dbReference type="Pfam" id="PF00176">
    <property type="entry name" value="SNF2-rel_dom"/>
    <property type="match status" value="1"/>
</dbReference>
<dbReference type="InterPro" id="IPR000330">
    <property type="entry name" value="SNF2_N"/>
</dbReference>
<protein>
    <submittedName>
        <fullName evidence="6">DNA helicase</fullName>
    </submittedName>
</protein>
<dbReference type="SMART" id="SM00487">
    <property type="entry name" value="DEXDc"/>
    <property type="match status" value="1"/>
</dbReference>
<keyword evidence="2" id="KW-0863">Zinc-finger</keyword>
<proteinExistence type="predicted"/>
<evidence type="ECO:0000313" key="6">
    <source>
        <dbReference type="EMBL" id="BBH18168.1"/>
    </source>
</evidence>
<evidence type="ECO:0000259" key="5">
    <source>
        <dbReference type="PROSITE" id="PS51194"/>
    </source>
</evidence>
<name>A0A3G9J3G1_9ACTN</name>
<dbReference type="RefSeq" id="WP_125569509.1">
    <property type="nucleotide sequence ID" value="NZ_AP019307.1"/>
</dbReference>
<dbReference type="SMART" id="SM00490">
    <property type="entry name" value="HELICc"/>
    <property type="match status" value="1"/>
</dbReference>
<dbReference type="InterPro" id="IPR007527">
    <property type="entry name" value="Znf_SWIM"/>
</dbReference>
<dbReference type="KEGG" id="nbe:Back2_24550"/>
<dbReference type="GO" id="GO:0004386">
    <property type="term" value="F:helicase activity"/>
    <property type="evidence" value="ECO:0007669"/>
    <property type="project" value="UniProtKB-KW"/>
</dbReference>